<evidence type="ECO:0000313" key="1">
    <source>
        <dbReference type="EMBL" id="WVY90079.1"/>
    </source>
</evidence>
<dbReference type="AlphaFoldDB" id="A0AAQ3MFK0"/>
<accession>A0AAQ3MFK0</accession>
<organism evidence="1 2">
    <name type="scientific">Vigna mungo</name>
    <name type="common">Black gram</name>
    <name type="synonym">Phaseolus mungo</name>
    <dbReference type="NCBI Taxonomy" id="3915"/>
    <lineage>
        <taxon>Eukaryota</taxon>
        <taxon>Viridiplantae</taxon>
        <taxon>Streptophyta</taxon>
        <taxon>Embryophyta</taxon>
        <taxon>Tracheophyta</taxon>
        <taxon>Spermatophyta</taxon>
        <taxon>Magnoliopsida</taxon>
        <taxon>eudicotyledons</taxon>
        <taxon>Gunneridae</taxon>
        <taxon>Pentapetalae</taxon>
        <taxon>rosids</taxon>
        <taxon>fabids</taxon>
        <taxon>Fabales</taxon>
        <taxon>Fabaceae</taxon>
        <taxon>Papilionoideae</taxon>
        <taxon>50 kb inversion clade</taxon>
        <taxon>NPAAA clade</taxon>
        <taxon>indigoferoid/millettioid clade</taxon>
        <taxon>Phaseoleae</taxon>
        <taxon>Vigna</taxon>
    </lineage>
</organism>
<proteinExistence type="predicted"/>
<evidence type="ECO:0000313" key="2">
    <source>
        <dbReference type="Proteomes" id="UP001374535"/>
    </source>
</evidence>
<sequence length="135" mass="14454">MKFMGIPASEIQGLTTQVAQLVAAVNKLTGKVEKEKGAATNEAPLIASVAPDFQVTKCPTTSVTVYSNPSVTDSHSALNSVDDNSNSLTSDDCMDASVDISECVCEPYDHNYTDADFEKLVVGFRELTLIRDCNS</sequence>
<dbReference type="Proteomes" id="UP001374535">
    <property type="component" value="Chromosome 11"/>
</dbReference>
<reference evidence="1 2" key="1">
    <citation type="journal article" date="2023" name="Life. Sci Alliance">
        <title>Evolutionary insights into 3D genome organization and epigenetic landscape of Vigna mungo.</title>
        <authorList>
            <person name="Junaid A."/>
            <person name="Singh B."/>
            <person name="Bhatia S."/>
        </authorList>
    </citation>
    <scope>NUCLEOTIDE SEQUENCE [LARGE SCALE GENOMIC DNA]</scope>
    <source>
        <strain evidence="1">Urdbean</strain>
    </source>
</reference>
<keyword evidence="2" id="KW-1185">Reference proteome</keyword>
<name>A0AAQ3MFK0_VIGMU</name>
<dbReference type="EMBL" id="CP144690">
    <property type="protein sequence ID" value="WVY90079.1"/>
    <property type="molecule type" value="Genomic_DNA"/>
</dbReference>
<gene>
    <name evidence="1" type="ORF">V8G54_035593</name>
</gene>
<protein>
    <submittedName>
        <fullName evidence="1">Uncharacterized protein</fullName>
    </submittedName>
</protein>